<dbReference type="EMBL" id="BARU01047538">
    <property type="protein sequence ID" value="GAI00093.1"/>
    <property type="molecule type" value="Genomic_DNA"/>
</dbReference>
<evidence type="ECO:0000313" key="2">
    <source>
        <dbReference type="EMBL" id="GAI00093.1"/>
    </source>
</evidence>
<dbReference type="Gene3D" id="2.60.120.10">
    <property type="entry name" value="Jelly Rolls"/>
    <property type="match status" value="1"/>
</dbReference>
<dbReference type="InterPro" id="IPR014710">
    <property type="entry name" value="RmlC-like_jellyroll"/>
</dbReference>
<name>X1K0S9_9ZZZZ</name>
<feature type="domain" description="Cupin type-2" evidence="1">
    <location>
        <begin position="23"/>
        <end position="86"/>
    </location>
</feature>
<dbReference type="InterPro" id="IPR011051">
    <property type="entry name" value="RmlC_Cupin_sf"/>
</dbReference>
<evidence type="ECO:0000259" key="1">
    <source>
        <dbReference type="Pfam" id="PF07883"/>
    </source>
</evidence>
<protein>
    <recommendedName>
        <fullName evidence="1">Cupin type-2 domain-containing protein</fullName>
    </recommendedName>
</protein>
<accession>X1K0S9</accession>
<dbReference type="SUPFAM" id="SSF51182">
    <property type="entry name" value="RmlC-like cupins"/>
    <property type="match status" value="1"/>
</dbReference>
<dbReference type="CDD" id="cd02238">
    <property type="entry name" value="cupin_KdgF"/>
    <property type="match status" value="1"/>
</dbReference>
<gene>
    <name evidence="2" type="ORF">S03H2_71180</name>
</gene>
<reference evidence="2" key="1">
    <citation type="journal article" date="2014" name="Front. Microbiol.">
        <title>High frequency of phylogenetically diverse reductive dehalogenase-homologous genes in deep subseafloor sedimentary metagenomes.</title>
        <authorList>
            <person name="Kawai M."/>
            <person name="Futagami T."/>
            <person name="Toyoda A."/>
            <person name="Takaki Y."/>
            <person name="Nishi S."/>
            <person name="Hori S."/>
            <person name="Arai W."/>
            <person name="Tsubouchi T."/>
            <person name="Morono Y."/>
            <person name="Uchiyama I."/>
            <person name="Ito T."/>
            <person name="Fujiyama A."/>
            <person name="Inagaki F."/>
            <person name="Takami H."/>
        </authorList>
    </citation>
    <scope>NUCLEOTIDE SEQUENCE</scope>
    <source>
        <strain evidence="2">Expedition CK06-06</strain>
    </source>
</reference>
<dbReference type="AlphaFoldDB" id="X1K0S9"/>
<comment type="caution">
    <text evidence="2">The sequence shown here is derived from an EMBL/GenBank/DDBJ whole genome shotgun (WGS) entry which is preliminary data.</text>
</comment>
<feature type="non-terminal residue" evidence="2">
    <location>
        <position position="1"/>
    </location>
</feature>
<dbReference type="InterPro" id="IPR013096">
    <property type="entry name" value="Cupin_2"/>
</dbReference>
<dbReference type="Pfam" id="PF07883">
    <property type="entry name" value="Cupin_2"/>
    <property type="match status" value="1"/>
</dbReference>
<sequence length="97" mass="11235">VKQLEGIYRKTLSFNSNVMLCQFVLKKNAEIPLHDHEAHQIGYVIKGKIKFITETRGEFIAQRGDSYVFDSLEKHGAIILKDAEVIEVFHPSREEYK</sequence>
<proteinExistence type="predicted"/>
<organism evidence="2">
    <name type="scientific">marine sediment metagenome</name>
    <dbReference type="NCBI Taxonomy" id="412755"/>
    <lineage>
        <taxon>unclassified sequences</taxon>
        <taxon>metagenomes</taxon>
        <taxon>ecological metagenomes</taxon>
    </lineage>
</organism>